<dbReference type="InterPro" id="IPR038765">
    <property type="entry name" value="Papain-like_cys_pep_sf"/>
</dbReference>
<feature type="compositionally biased region" description="Basic and acidic residues" evidence="3">
    <location>
        <begin position="462"/>
        <end position="499"/>
    </location>
</feature>
<dbReference type="InterPro" id="IPR046700">
    <property type="entry name" value="DUF6570"/>
</dbReference>
<feature type="region of interest" description="Disordered" evidence="3">
    <location>
        <begin position="405"/>
        <end position="427"/>
    </location>
</feature>
<dbReference type="PANTHER" id="PTHR47642:SF5">
    <property type="entry name" value="ATP-DEPENDENT DNA HELICASE"/>
    <property type="match status" value="1"/>
</dbReference>
<evidence type="ECO:0000259" key="6">
    <source>
        <dbReference type="Pfam" id="PF05970"/>
    </source>
</evidence>
<dbReference type="GO" id="GO:0000723">
    <property type="term" value="P:telomere maintenance"/>
    <property type="evidence" value="ECO:0007669"/>
    <property type="project" value="InterPro"/>
</dbReference>
<feature type="region of interest" description="Disordered" evidence="3">
    <location>
        <begin position="1053"/>
        <end position="1088"/>
    </location>
</feature>
<sequence>MPRKSQRSQSQKLRWQKQKEAPGPSHVQVTNSESHQQVNVSQTGEQVKVSVTTIPSPEVQSSAQTAAVSYADVVRRGVCSACVPDAKVQQVIQTEPQVTVQTQHDGEAPGPSHVQVTNSESRPRVSSICASRSQASAKYGKYRNQQCMANSLVFLSFLHEDEFITRADLNRVLDKGHAMYSDARKRFVNSVFLACDELPTVVTSRRHEYQVDMSQFARYGTFDGTAHLPSLERGLQCLVSDVRYALLVMGGTVIAVCRLTSGEYAYFDPHPRKSTGMPLSLAVSGGTAVVLKFTRLNDMIDRIKRLYRMFSIAPSCTYELQPVEFHSENVADQRNADENRQTATTVPAPALNEPEFETPKSTEQTQKTVTDTLATEVMSSRVDYSNEPAAELNNRPSDYLEIETSASSVRDTQVTKESVPQNDLNTASCLTKTTEELSHKLLKHNKQQRRKIRRRLLVQEKLPQRKENEKKKERQTYTFDESFKAKKKDSSTKSHDSDHSKKKSVYKNNLYKLNATYREKQREHLRKIYRDSAQIRERKRERVIRMYKEDSLFREKQKERITRTYRESPVFREKQKERITRTYRESPVFREKQKERITRTYRESPVFREKQKERITRTYRESPIFREKQKERITRTYRESPIFREKQKEHMRKTYKESYRQSPIFKEKQKERIRRTYRESPMFREKQKEHIRRTYRTCAEFREKHKAYMRSYVSNLYKESEEFRQKKRSYVTKRYGEEKQFQQQHKDNMRERMRVKYWNGFSFRQMHNFRCAMKIKRKYRQMHRPAESLQCHPDNSLMNEAISCFRSNIKSAPSYVCTVCLKASFPNQVKICKRNNYSKHQTVAQQCLTGKFVHVCDEACNDHCSFPVERKKEYICHTCHSSLKSGCMPRLAAVNGLELQDIPAELCDLNILERHLIAKCIPFAKIIPLPKGRQRLIRGNVVCVPSEVQQTVDCLPRLRNQSQIMRIKLKRRLCYKGHQLFQTVTWSKLIQALRKLKQIHPQYTDIVIRDDALLCDPTLPDDDSSDEASMGSDDYDEADLMEIDNYEKDALLSETESESEQDVNMQSCDEQPEEQNPEEPESDLNNGGFALESCLQPVDISEEILSFTDNTYCVAPAERNNPVSFFRTPHLEAMAFPVQFPTGQNTLDEKRRLKLTPSAYFKSRLFNIDARFAKDTNYLFFSQFVTEIHLANSSMTIQLRKGKTMTKDGRKITSGMLQSKTEVEKLVRNKDAIRFMQPLRGTPAYWQKTTRDLFSMVRQVGTPQFFVTFSAAEMRWPEVIQAIKRQQGEEVDFEALDWSEKCEILRSNPVTTMRMFDKRVEALFRDLLFSPAQPLGEIIDYFYRVEFQHRGSPHIHMLLWIQEKVEVDVDDDQTVCDFVDRYISAQLPDPEKQPELHKKVAELQKHSKNHTKTCFKSVNSGCRFGFPKPPSTRTMIVRQDEDSDTEAAKAKLRPLLNLLKEPEAASLTIEQILSQCNLTMNEYEQCLQDINKKTALILKRDPKDCWINNYNPHLLEAWNSNLDVSLILNAYSCIEYLCKYITKKESGLSEYLKTVIDNSDKNTVNECDEMRAVMQAYSKKREISAQECVTRVCGLKMKKCSRSVVFVPTDDNPVKMSRPMSYLESTTHDSCNIWMTSLSDKYKCRPETPEYEEMSLADFAALCRLVSGPNEGKDVLPLLNQLGFVQRRKNDKPAIIRYYHCSQEKDPEQYYGRLLRLYLPHRSEQELKPQGFQTYQSFYNSGFVRLPCSDHSESVKRVVKRNKDKYEKNSEDIESALEEFEQNRDVVIDEWCNLAPESEVVRLQCDENLPERHSDDENEQENVPDYSRQSDAVTEIRAIREQPAVDPAVVRVMYQNLNQKQACVFYAIRDWCIQRVCGLNPDPFFLYVNGGAGTGKSHLIKCIHSEASKILCRLPSNAEEADISNPTVLLTSFTGTAAFSINGSTLHSLLKLPRSLKPPIQGLGNQLDEVRSELINAEIIVIDEISMVSKPLFAYVDARLKQIKGTQRPFGGMSVLAVGDFYQLPPVRQSKPLCVYDPEQIDLWQEHFQMITLTEIMRQKDDVAFAEMLNRIRVKEKTDELSQCDRDLLSQAVTAPEECPIEVLHIYATNKNVESHNTDTLKKLHSNIIIINADDFQKDKCTGRMARRDKPFTGGRNDLPDTLNVAEGARVMLTRNLDTLNGLVNGAFGILIKVVRSENDGQIIKLGLRMDNRQPMRHNRSANAASDDLVYIERAEESLKFKGAVRRQFPVKLAFACTIHKTQGLTTQTAVVSMKNIFEPGMAYVALSRVTSLSGLYLQDLDEKKIYANPEVIAALQTMRQASVEEMMPLLQVRETASRPDTFTLIHHNTEGLPSHISDIKSHHEMCLADVLCLTESHLQGSFVADSLHLDGYTMFKRNRHVSYTNFPHMASRSGGGVVVYLRNHFQVQVKQYLHNVTDLEFLVLKVQAPFPALIAVVYRPPDYSLAPFMQNLVSLLDSLEIMDCHPIIVCGDFNENQLQSGRKQILEQFQSRGYSQLITSATTDKNTLLDLIFVSQPQQNLHSGVLRTYYSYHNPVFCVLSSSQS</sequence>
<evidence type="ECO:0000256" key="3">
    <source>
        <dbReference type="SAM" id="MobiDB-lite"/>
    </source>
</evidence>
<dbReference type="GO" id="GO:0016787">
    <property type="term" value="F:hydrolase activity"/>
    <property type="evidence" value="ECO:0007669"/>
    <property type="project" value="UniProtKB-KW"/>
</dbReference>
<dbReference type="EC" id="5.6.2.3" evidence="1"/>
<feature type="domain" description="Endonuclease/exonuclease/phosphatase" evidence="4">
    <location>
        <begin position="2368"/>
        <end position="2548"/>
    </location>
</feature>
<accession>A0A669BIJ5</accession>
<feature type="domain" description="DUF6570" evidence="8">
    <location>
        <begin position="886"/>
        <end position="1013"/>
    </location>
</feature>
<keyword evidence="1" id="KW-0067">ATP-binding</keyword>
<evidence type="ECO:0000259" key="5">
    <source>
        <dbReference type="Pfam" id="PF04843"/>
    </source>
</evidence>
<evidence type="ECO:0000313" key="9">
    <source>
        <dbReference type="Ensembl" id="ENSONIP00000034389.1"/>
    </source>
</evidence>
<feature type="compositionally biased region" description="Acidic residues" evidence="3">
    <location>
        <begin position="1070"/>
        <end position="1082"/>
    </location>
</feature>
<dbReference type="InterPro" id="IPR036691">
    <property type="entry name" value="Endo/exonu/phosph_ase_sf"/>
</dbReference>
<keyword evidence="1" id="KW-0378">Hydrolase</keyword>
<dbReference type="InterPro" id="IPR051055">
    <property type="entry name" value="PIF1_helicase"/>
</dbReference>
<evidence type="ECO:0000259" key="4">
    <source>
        <dbReference type="Pfam" id="PF03372"/>
    </source>
</evidence>
<dbReference type="SUPFAM" id="SSF54001">
    <property type="entry name" value="Cysteine proteinases"/>
    <property type="match status" value="1"/>
</dbReference>
<dbReference type="Pfam" id="PF03372">
    <property type="entry name" value="Exo_endo_phos"/>
    <property type="match status" value="1"/>
</dbReference>
<keyword evidence="1" id="KW-0227">DNA damage</keyword>
<keyword evidence="1" id="KW-0233">DNA recombination</keyword>
<dbReference type="InterPro" id="IPR006928">
    <property type="entry name" value="Herpes_teg_USP"/>
</dbReference>
<feature type="domain" description="Peptidase C76" evidence="5">
    <location>
        <begin position="131"/>
        <end position="277"/>
    </location>
</feature>
<dbReference type="GO" id="GO:0006310">
    <property type="term" value="P:DNA recombination"/>
    <property type="evidence" value="ECO:0007669"/>
    <property type="project" value="UniProtKB-KW"/>
</dbReference>
<dbReference type="InterPro" id="IPR010285">
    <property type="entry name" value="DNA_helicase_pif1-like_DEAD"/>
</dbReference>
<dbReference type="GeneTree" id="ENSGT00940000164296"/>
<reference evidence="10" key="1">
    <citation type="submission" date="2012-01" db="EMBL/GenBank/DDBJ databases">
        <title>The Genome Sequence of Oreochromis niloticus (Nile Tilapia).</title>
        <authorList>
            <consortium name="Broad Institute Genome Assembly Team"/>
            <consortium name="Broad Institute Sequencing Platform"/>
            <person name="Di Palma F."/>
            <person name="Johnson J."/>
            <person name="Lander E.S."/>
            <person name="Lindblad-Toh K."/>
        </authorList>
    </citation>
    <scope>NUCLEOTIDE SEQUENCE [LARGE SCALE GENOMIC DNA]</scope>
</reference>
<keyword evidence="1" id="KW-0234">DNA repair</keyword>
<feature type="region of interest" description="Disordered" evidence="3">
    <location>
        <begin position="101"/>
        <end position="125"/>
    </location>
</feature>
<dbReference type="PANTHER" id="PTHR47642">
    <property type="entry name" value="ATP-DEPENDENT DNA HELICASE"/>
    <property type="match status" value="1"/>
</dbReference>
<dbReference type="Pfam" id="PF04843">
    <property type="entry name" value="Herpes_teg_N"/>
    <property type="match status" value="1"/>
</dbReference>
<dbReference type="InterPro" id="IPR027417">
    <property type="entry name" value="P-loop_NTPase"/>
</dbReference>
<feature type="region of interest" description="Disordered" evidence="3">
    <location>
        <begin position="1018"/>
        <end position="1037"/>
    </location>
</feature>
<evidence type="ECO:0000256" key="2">
    <source>
        <dbReference type="SAM" id="Coils"/>
    </source>
</evidence>
<proteinExistence type="inferred from homology"/>
<feature type="domain" description="DNA helicase Pif1-like DEAD-box helicase" evidence="6">
    <location>
        <begin position="1857"/>
        <end position="2072"/>
    </location>
</feature>
<reference evidence="9" key="3">
    <citation type="submission" date="2025-09" db="UniProtKB">
        <authorList>
            <consortium name="Ensembl"/>
        </authorList>
    </citation>
    <scope>IDENTIFICATION</scope>
</reference>
<dbReference type="GO" id="GO:0043139">
    <property type="term" value="F:5'-3' DNA helicase activity"/>
    <property type="evidence" value="ECO:0007669"/>
    <property type="project" value="UniProtKB-EC"/>
</dbReference>
<dbReference type="InParanoid" id="A0A669BIJ5"/>
<feature type="region of interest" description="Disordered" evidence="3">
    <location>
        <begin position="1"/>
        <end position="44"/>
    </location>
</feature>
<keyword evidence="1" id="KW-0347">Helicase</keyword>
<feature type="compositionally biased region" description="Polar residues" evidence="3">
    <location>
        <begin position="27"/>
        <end position="44"/>
    </location>
</feature>
<evidence type="ECO:0000256" key="1">
    <source>
        <dbReference type="RuleBase" id="RU363044"/>
    </source>
</evidence>
<dbReference type="CDD" id="cd18809">
    <property type="entry name" value="SF1_C_RecD"/>
    <property type="match status" value="1"/>
</dbReference>
<dbReference type="Pfam" id="PF05970">
    <property type="entry name" value="PIF1"/>
    <property type="match status" value="1"/>
</dbReference>
<feature type="compositionally biased region" description="Basic residues" evidence="3">
    <location>
        <begin position="440"/>
        <end position="456"/>
    </location>
</feature>
<comment type="cofactor">
    <cofactor evidence="1">
        <name>Mg(2+)</name>
        <dbReference type="ChEBI" id="CHEBI:18420"/>
    </cofactor>
</comment>
<dbReference type="Gene3D" id="3.60.10.10">
    <property type="entry name" value="Endonuclease/exonuclease/phosphatase"/>
    <property type="match status" value="1"/>
</dbReference>
<evidence type="ECO:0000313" key="10">
    <source>
        <dbReference type="Proteomes" id="UP000005207"/>
    </source>
</evidence>
<dbReference type="Gene3D" id="3.90.70.120">
    <property type="match status" value="1"/>
</dbReference>
<dbReference type="Gene3D" id="3.40.50.300">
    <property type="entry name" value="P-loop containing nucleotide triphosphate hydrolases"/>
    <property type="match status" value="1"/>
</dbReference>
<keyword evidence="10" id="KW-1185">Reference proteome</keyword>
<evidence type="ECO:0000259" key="8">
    <source>
        <dbReference type="Pfam" id="PF20209"/>
    </source>
</evidence>
<comment type="similarity">
    <text evidence="1">Belongs to the helicase family.</text>
</comment>
<feature type="region of interest" description="Disordered" evidence="3">
    <location>
        <begin position="440"/>
        <end position="504"/>
    </location>
</feature>
<dbReference type="InterPro" id="IPR025476">
    <property type="entry name" value="Helitron_helicase-like"/>
</dbReference>
<dbReference type="Proteomes" id="UP000005207">
    <property type="component" value="Linkage group LG2"/>
</dbReference>
<reference evidence="9" key="2">
    <citation type="submission" date="2025-08" db="UniProtKB">
        <authorList>
            <consortium name="Ensembl"/>
        </authorList>
    </citation>
    <scope>IDENTIFICATION</scope>
</reference>
<dbReference type="Ensembl" id="ENSONIT00000036475.1">
    <property type="protein sequence ID" value="ENSONIP00000034389.1"/>
    <property type="gene ID" value="ENSONIG00000036363.1"/>
</dbReference>
<dbReference type="GO" id="GO:0005524">
    <property type="term" value="F:ATP binding"/>
    <property type="evidence" value="ECO:0007669"/>
    <property type="project" value="UniProtKB-KW"/>
</dbReference>
<feature type="coiled-coil region" evidence="2">
    <location>
        <begin position="1756"/>
        <end position="1790"/>
    </location>
</feature>
<name>A0A669BIJ5_ORENI</name>
<dbReference type="Pfam" id="PF14214">
    <property type="entry name" value="Helitron_like_N"/>
    <property type="match status" value="1"/>
</dbReference>
<comment type="catalytic activity">
    <reaction evidence="1">
        <text>ATP + H2O = ADP + phosphate + H(+)</text>
        <dbReference type="Rhea" id="RHEA:13065"/>
        <dbReference type="ChEBI" id="CHEBI:15377"/>
        <dbReference type="ChEBI" id="CHEBI:15378"/>
        <dbReference type="ChEBI" id="CHEBI:30616"/>
        <dbReference type="ChEBI" id="CHEBI:43474"/>
        <dbReference type="ChEBI" id="CHEBI:456216"/>
        <dbReference type="EC" id="5.6.2.3"/>
    </reaction>
</comment>
<protein>
    <recommendedName>
        <fullName evidence="1">ATP-dependent DNA helicase</fullName>
        <ecNumber evidence="1">5.6.2.3</ecNumber>
    </recommendedName>
</protein>
<dbReference type="Pfam" id="PF20209">
    <property type="entry name" value="DUF6570"/>
    <property type="match status" value="1"/>
</dbReference>
<keyword evidence="1" id="KW-0547">Nucleotide-binding</keyword>
<dbReference type="SUPFAM" id="SSF56219">
    <property type="entry name" value="DNase I-like"/>
    <property type="match status" value="1"/>
</dbReference>
<feature type="region of interest" description="Disordered" evidence="3">
    <location>
        <begin position="332"/>
        <end position="367"/>
    </location>
</feature>
<dbReference type="SUPFAM" id="SSF52540">
    <property type="entry name" value="P-loop containing nucleoside triphosphate hydrolases"/>
    <property type="match status" value="2"/>
</dbReference>
<dbReference type="InterPro" id="IPR005135">
    <property type="entry name" value="Endo/exonuclease/phosphatase"/>
</dbReference>
<feature type="domain" description="Helitron helicase-like" evidence="7">
    <location>
        <begin position="1160"/>
        <end position="1359"/>
    </location>
</feature>
<organism evidence="9 10">
    <name type="scientific">Oreochromis niloticus</name>
    <name type="common">Nile tilapia</name>
    <name type="synonym">Tilapia nilotica</name>
    <dbReference type="NCBI Taxonomy" id="8128"/>
    <lineage>
        <taxon>Eukaryota</taxon>
        <taxon>Metazoa</taxon>
        <taxon>Chordata</taxon>
        <taxon>Craniata</taxon>
        <taxon>Vertebrata</taxon>
        <taxon>Euteleostomi</taxon>
        <taxon>Actinopterygii</taxon>
        <taxon>Neopterygii</taxon>
        <taxon>Teleostei</taxon>
        <taxon>Neoteleostei</taxon>
        <taxon>Acanthomorphata</taxon>
        <taxon>Ovalentaria</taxon>
        <taxon>Cichlomorphae</taxon>
        <taxon>Cichliformes</taxon>
        <taxon>Cichlidae</taxon>
        <taxon>African cichlids</taxon>
        <taxon>Pseudocrenilabrinae</taxon>
        <taxon>Oreochromini</taxon>
        <taxon>Oreochromis</taxon>
    </lineage>
</organism>
<dbReference type="GO" id="GO:0006281">
    <property type="term" value="P:DNA repair"/>
    <property type="evidence" value="ECO:0007669"/>
    <property type="project" value="UniProtKB-KW"/>
</dbReference>
<keyword evidence="2" id="KW-0175">Coiled coil</keyword>
<evidence type="ECO:0000259" key="7">
    <source>
        <dbReference type="Pfam" id="PF14214"/>
    </source>
</evidence>